<gene>
    <name evidence="2" type="ORF">CSSPTR1EN2_LOCUS8207</name>
</gene>
<dbReference type="InterPro" id="IPR045261">
    <property type="entry name" value="MORC_ATPase"/>
</dbReference>
<dbReference type="Pfam" id="PF17942">
    <property type="entry name" value="Morc6_S5"/>
    <property type="match status" value="1"/>
</dbReference>
<name>A0ABP0TZ84_9BRYO</name>
<accession>A0ABP0TZ84</accession>
<keyword evidence="3" id="KW-1185">Reference proteome</keyword>
<organism evidence="2 3">
    <name type="scientific">Sphagnum troendelagicum</name>
    <dbReference type="NCBI Taxonomy" id="128251"/>
    <lineage>
        <taxon>Eukaryota</taxon>
        <taxon>Viridiplantae</taxon>
        <taxon>Streptophyta</taxon>
        <taxon>Embryophyta</taxon>
        <taxon>Bryophyta</taxon>
        <taxon>Sphagnophytina</taxon>
        <taxon>Sphagnopsida</taxon>
        <taxon>Sphagnales</taxon>
        <taxon>Sphagnaceae</taxon>
        <taxon>Sphagnum</taxon>
    </lineage>
</organism>
<dbReference type="PANTHER" id="PTHR23336">
    <property type="entry name" value="ZINC FINGER CW-TYPE COILED-COIL DOMAIN PROTEIN 3"/>
    <property type="match status" value="1"/>
</dbReference>
<dbReference type="Proteomes" id="UP001497512">
    <property type="component" value="Chromosome 15"/>
</dbReference>
<reference evidence="2" key="1">
    <citation type="submission" date="2024-02" db="EMBL/GenBank/DDBJ databases">
        <authorList>
            <consortium name="ELIXIR-Norway"/>
            <consortium name="Elixir Norway"/>
        </authorList>
    </citation>
    <scope>NUCLEOTIDE SEQUENCE</scope>
</reference>
<feature type="domain" description="Morc S5" evidence="1">
    <location>
        <begin position="32"/>
        <end position="108"/>
    </location>
</feature>
<evidence type="ECO:0000313" key="3">
    <source>
        <dbReference type="Proteomes" id="UP001497512"/>
    </source>
</evidence>
<proteinExistence type="predicted"/>
<evidence type="ECO:0000259" key="1">
    <source>
        <dbReference type="Pfam" id="PF17942"/>
    </source>
</evidence>
<dbReference type="PANTHER" id="PTHR23336:SF80">
    <property type="entry name" value="PROTEIN MICRORCHIDIA 7-LIKE"/>
    <property type="match status" value="1"/>
</dbReference>
<evidence type="ECO:0000313" key="2">
    <source>
        <dbReference type="EMBL" id="CAK9206155.1"/>
    </source>
</evidence>
<protein>
    <recommendedName>
        <fullName evidence="1">Morc S5 domain-containing protein</fullName>
    </recommendedName>
</protein>
<dbReference type="InterPro" id="IPR041006">
    <property type="entry name" value="Morc_S5"/>
</dbReference>
<dbReference type="EMBL" id="OZ019907">
    <property type="protein sequence ID" value="CAK9206155.1"/>
    <property type="molecule type" value="Genomic_DNA"/>
</dbReference>
<sequence length="210" mass="24722">MKQQGTGIMVLYNLWEDDQGQLELDFDADQYSYVAILYLQLPPHFKIILQGHEVQHHRLVDDPICPHELTCRPQGCVEHVITESDECWRSTLCNLLMTSKELNAQPFWHLWSLACCRCRSSTDKLLNSFLAGQTIARRWGMQAIRAVRRVYHLHLQGKWGVTTRRWVCVLHQFCLQFLQKSQPDSEEMEELTPEEWHWMEGFFSHTGSIH</sequence>